<sequence>MRLISTLLLLASLPLCLSIGDNRAPEDFPLPGDFDQTNRSPPQTYVVNRWSLSAGDDITLRHPLGMIRYIPSSLTATFNPMLSAEKVDRNEAFRIGVLKGGKWIGSVRSGNVFQPNVASTITLHIDEAGEIFHIEYDAVELPKGAEQPETEIVLIRPFPGAEPVLNKPVVLTPDGKMANPKEEEKTFLQKYWWLLAAGAILLVAAPGEGK</sequence>
<gene>
    <name evidence="2" type="ORF">DRE_06521</name>
</gene>
<name>W7HXU2_9PEZI</name>
<keyword evidence="3" id="KW-1185">Reference proteome</keyword>
<feature type="chain" id="PRO_5004895617" description="ER membrane protein complex subunit 10" evidence="1">
    <location>
        <begin position="19"/>
        <end position="210"/>
    </location>
</feature>
<protein>
    <recommendedName>
        <fullName evidence="4">ER membrane protein complex subunit 10</fullName>
    </recommendedName>
</protein>
<dbReference type="EMBL" id="KI966435">
    <property type="protein sequence ID" value="EWC44743.1"/>
    <property type="molecule type" value="Genomic_DNA"/>
</dbReference>
<keyword evidence="1" id="KW-0732">Signal</keyword>
<dbReference type="PANTHER" id="PTHR39219:SF1">
    <property type="entry name" value="ER MEMBRANE PROTEIN COMPLEX SUBUNIT 10"/>
    <property type="match status" value="1"/>
</dbReference>
<evidence type="ECO:0008006" key="4">
    <source>
        <dbReference type="Google" id="ProtNLM"/>
    </source>
</evidence>
<evidence type="ECO:0000256" key="1">
    <source>
        <dbReference type="SAM" id="SignalP"/>
    </source>
</evidence>
<reference evidence="2 3" key="1">
    <citation type="submission" date="2013-05" db="EMBL/GenBank/DDBJ databases">
        <title>Drechslerella stenobrocha genome reveals carnivorous origination and mechanical trapping mechanism of predatory fungi.</title>
        <authorList>
            <person name="Liu X."/>
            <person name="Zhang W."/>
            <person name="Liu K."/>
        </authorList>
    </citation>
    <scope>NUCLEOTIDE SEQUENCE [LARGE SCALE GENOMIC DNA]</scope>
    <source>
        <strain evidence="2 3">248</strain>
    </source>
</reference>
<dbReference type="OrthoDB" id="1894652at2759"/>
<dbReference type="Pfam" id="PF21203">
    <property type="entry name" value="ECM10"/>
    <property type="match status" value="1"/>
</dbReference>
<dbReference type="PANTHER" id="PTHR39219">
    <property type="entry name" value="ER MEMBRANE PROTEIN COMPLEX SUBUNIT 10"/>
    <property type="match status" value="1"/>
</dbReference>
<dbReference type="AlphaFoldDB" id="W7HXU2"/>
<organism evidence="2 3">
    <name type="scientific">Drechslerella stenobrocha 248</name>
    <dbReference type="NCBI Taxonomy" id="1043628"/>
    <lineage>
        <taxon>Eukaryota</taxon>
        <taxon>Fungi</taxon>
        <taxon>Dikarya</taxon>
        <taxon>Ascomycota</taxon>
        <taxon>Pezizomycotina</taxon>
        <taxon>Orbiliomycetes</taxon>
        <taxon>Orbiliales</taxon>
        <taxon>Orbiliaceae</taxon>
        <taxon>Drechslerella</taxon>
    </lineage>
</organism>
<dbReference type="HOGENOM" id="CLU_1294358_0_0_1"/>
<dbReference type="Proteomes" id="UP000024837">
    <property type="component" value="Unassembled WGS sequence"/>
</dbReference>
<evidence type="ECO:0000313" key="3">
    <source>
        <dbReference type="Proteomes" id="UP000024837"/>
    </source>
</evidence>
<proteinExistence type="predicted"/>
<accession>W7HXU2</accession>
<feature type="signal peptide" evidence="1">
    <location>
        <begin position="1"/>
        <end position="18"/>
    </location>
</feature>
<evidence type="ECO:0000313" key="2">
    <source>
        <dbReference type="EMBL" id="EWC44743.1"/>
    </source>
</evidence>